<accession>A0AAJ2B6T1</accession>
<evidence type="ECO:0000259" key="1">
    <source>
        <dbReference type="SMART" id="SM00822"/>
    </source>
</evidence>
<dbReference type="EC" id="5.1.3.6" evidence="2"/>
<feature type="domain" description="Ketoreductase" evidence="1">
    <location>
        <begin position="4"/>
        <end position="175"/>
    </location>
</feature>
<dbReference type="InterPro" id="IPR050177">
    <property type="entry name" value="Lipid_A_modif_metabolic_enz"/>
</dbReference>
<dbReference type="CDD" id="cd08946">
    <property type="entry name" value="SDR_e"/>
    <property type="match status" value="1"/>
</dbReference>
<dbReference type="Gene3D" id="3.40.50.720">
    <property type="entry name" value="NAD(P)-binding Rossmann-like Domain"/>
    <property type="match status" value="1"/>
</dbReference>
<name>A0AAJ2B6T1_9HYPH</name>
<keyword evidence="2" id="KW-0413">Isomerase</keyword>
<dbReference type="GO" id="GO:0050378">
    <property type="term" value="F:UDP-glucuronate 4-epimerase activity"/>
    <property type="evidence" value="ECO:0007669"/>
    <property type="project" value="UniProtKB-EC"/>
</dbReference>
<evidence type="ECO:0000313" key="3">
    <source>
        <dbReference type="Proteomes" id="UP001255601"/>
    </source>
</evidence>
<dbReference type="InterPro" id="IPR036291">
    <property type="entry name" value="NAD(P)-bd_dom_sf"/>
</dbReference>
<proteinExistence type="predicted"/>
<reference evidence="2" key="1">
    <citation type="submission" date="2023-08" db="EMBL/GenBank/DDBJ databases">
        <title>Functional and genomic diversity of the sorghum phyllosphere microbiome.</title>
        <authorList>
            <person name="Shade A."/>
        </authorList>
    </citation>
    <scope>NUCLEOTIDE SEQUENCE</scope>
    <source>
        <strain evidence="2">SORGH_AS_0974</strain>
    </source>
</reference>
<dbReference type="SMART" id="SM00822">
    <property type="entry name" value="PKS_KR"/>
    <property type="match status" value="1"/>
</dbReference>
<dbReference type="RefSeq" id="WP_309769505.1">
    <property type="nucleotide sequence ID" value="NZ_JAVIZC010000001.1"/>
</dbReference>
<gene>
    <name evidence="2" type="ORF">QE369_000618</name>
</gene>
<dbReference type="SUPFAM" id="SSF51735">
    <property type="entry name" value="NAD(P)-binding Rossmann-fold domains"/>
    <property type="match status" value="1"/>
</dbReference>
<dbReference type="EMBL" id="JAVIZC010000001">
    <property type="protein sequence ID" value="MDR6100440.1"/>
    <property type="molecule type" value="Genomic_DNA"/>
</dbReference>
<dbReference type="InterPro" id="IPR057326">
    <property type="entry name" value="KR_dom"/>
</dbReference>
<dbReference type="InterPro" id="IPR001509">
    <property type="entry name" value="Epimerase_deHydtase"/>
</dbReference>
<organism evidence="2 3">
    <name type="scientific">Agrobacterium larrymoorei</name>
    <dbReference type="NCBI Taxonomy" id="160699"/>
    <lineage>
        <taxon>Bacteria</taxon>
        <taxon>Pseudomonadati</taxon>
        <taxon>Pseudomonadota</taxon>
        <taxon>Alphaproteobacteria</taxon>
        <taxon>Hyphomicrobiales</taxon>
        <taxon>Rhizobiaceae</taxon>
        <taxon>Rhizobium/Agrobacterium group</taxon>
        <taxon>Agrobacterium</taxon>
    </lineage>
</organism>
<dbReference type="Proteomes" id="UP001255601">
    <property type="component" value="Unassembled WGS sequence"/>
</dbReference>
<evidence type="ECO:0000313" key="2">
    <source>
        <dbReference type="EMBL" id="MDR6100440.1"/>
    </source>
</evidence>
<protein>
    <submittedName>
        <fullName evidence="2">UDP-glucuronate 4-epimerase</fullName>
        <ecNumber evidence="2">5.1.3.6</ecNumber>
    </submittedName>
</protein>
<sequence length="306" mass="33213">MTTGSILITGASGLIGHQLLARLTKEGRRTIGIDVVAKPGHLPVTIADLGDVHRLHELAARENVTSVIHCGAVSGPMVMIENPHRIIEINVGGTANVLELARVCRMKRFVFCSSTSAYGPTAEEDIGEQGIPEDVCLRPSSVYASTKVACEQLLAGYRQQHALDAVAVRLCWVYGPGRTTDCVIRTMIEDAYAGRPTRLPYGGGFPRQFIHVDDAVDALLRAHDAASCPRPVYNATGRSFLTIGEIAETVRTVLPQANITVDHGPDPLDDFQHRFDISAIQGDLGFAPRFSLDDGIRSYSTWLQSR</sequence>
<dbReference type="Pfam" id="PF01370">
    <property type="entry name" value="Epimerase"/>
    <property type="match status" value="1"/>
</dbReference>
<dbReference type="PANTHER" id="PTHR43245">
    <property type="entry name" value="BIFUNCTIONAL POLYMYXIN RESISTANCE PROTEIN ARNA"/>
    <property type="match status" value="1"/>
</dbReference>
<dbReference type="AlphaFoldDB" id="A0AAJ2B6T1"/>
<comment type="caution">
    <text evidence="2">The sequence shown here is derived from an EMBL/GenBank/DDBJ whole genome shotgun (WGS) entry which is preliminary data.</text>
</comment>